<evidence type="ECO:0000313" key="2">
    <source>
        <dbReference type="Proteomes" id="UP000295636"/>
    </source>
</evidence>
<name>A0A4R5KEZ6_9BACL</name>
<sequence>MSPLYVISSDRNPTIGIIRRIKYKEIYDETIIEITREQEALKSCAAELEKLLSNEESSTQYMQSFQSELSKFVKLDVPDEETLRDILHNLIRKIEINADGEITINYNFMNPLTGFLS</sequence>
<keyword evidence="2" id="KW-1185">Reference proteome</keyword>
<protein>
    <recommendedName>
        <fullName evidence="3">DUF4368 domain-containing protein</fullName>
    </recommendedName>
</protein>
<reference evidence="1 2" key="1">
    <citation type="submission" date="2019-03" db="EMBL/GenBank/DDBJ databases">
        <title>This is whole genome sequence of Paenibacillus sp MS74 strain.</title>
        <authorList>
            <person name="Trinh H.N."/>
        </authorList>
    </citation>
    <scope>NUCLEOTIDE SEQUENCE [LARGE SCALE GENOMIC DNA]</scope>
    <source>
        <strain evidence="1 2">MS74</strain>
    </source>
</reference>
<dbReference type="AlphaFoldDB" id="A0A4R5KEZ6"/>
<evidence type="ECO:0008006" key="3">
    <source>
        <dbReference type="Google" id="ProtNLM"/>
    </source>
</evidence>
<gene>
    <name evidence="1" type="ORF">E1757_25935</name>
</gene>
<accession>A0A4R5KEZ6</accession>
<evidence type="ECO:0000313" key="1">
    <source>
        <dbReference type="EMBL" id="TDF93826.1"/>
    </source>
</evidence>
<comment type="caution">
    <text evidence="1">The sequence shown here is derived from an EMBL/GenBank/DDBJ whole genome shotgun (WGS) entry which is preliminary data.</text>
</comment>
<dbReference type="RefSeq" id="WP_133233647.1">
    <property type="nucleotide sequence ID" value="NZ_SMRT01000015.1"/>
</dbReference>
<organism evidence="1 2">
    <name type="scientific">Paenibacillus piri</name>
    <dbReference type="NCBI Taxonomy" id="2547395"/>
    <lineage>
        <taxon>Bacteria</taxon>
        <taxon>Bacillati</taxon>
        <taxon>Bacillota</taxon>
        <taxon>Bacilli</taxon>
        <taxon>Bacillales</taxon>
        <taxon>Paenibacillaceae</taxon>
        <taxon>Paenibacillus</taxon>
    </lineage>
</organism>
<dbReference type="OrthoDB" id="2621495at2"/>
<dbReference type="EMBL" id="SMRT01000015">
    <property type="protein sequence ID" value="TDF93826.1"/>
    <property type="molecule type" value="Genomic_DNA"/>
</dbReference>
<dbReference type="Proteomes" id="UP000295636">
    <property type="component" value="Unassembled WGS sequence"/>
</dbReference>
<proteinExistence type="predicted"/>